<name>A0A9P6GZV8_9MICR</name>
<evidence type="ECO:0000313" key="1">
    <source>
        <dbReference type="EMBL" id="KAF9764266.1"/>
    </source>
</evidence>
<sequence length="450" mass="52547">MKFLITIVSLYFIRGDYSILGTFYSGKDDLSKVANDAIRENLFKIFEDVSFVAISKAEDDQNKSKLFVGFSGFHFCSLGVSKENQLNREEVTLKKSNFTDSSTYAIFNLLYGSLDRSFLETNPTVFITFDRSHQYPAAFNKSMLNEKLPAYKRMINMIFQRKLTINHVPFELLSHVFEKDQNVLKMELNGYDVYVNVESLDFTRGRHRILYSKINSIKQSIIGNNYMCNNNTDNLMIAILSKIKDSALENYKVEDISAIMNYLTKKVGFKKYYKHLIAKRWGKTDKITVKNRYMKAKYKFKGNLNLPIDLKGLIKYIPENDKPFLIIMLGFLMKNFDILIKIVLSKNMSHYDPIEVLEQSLRSEFFDYCDTTSIEMLNYLQCNESSNEDQFKSLKDSNGAIKEVFQRLKEELKAYAISKISQENTIPSYILSDLNREYLKRLYYEAKQLK</sequence>
<accession>A0A9P6GZV8</accession>
<reference evidence="1 2" key="1">
    <citation type="journal article" date="2020" name="Genome Biol. Evol.">
        <title>Comparative genomics of strictly vertically transmitted, feminizing microsporidia endosymbionts of amphipod crustaceans.</title>
        <authorList>
            <person name="Cormier A."/>
            <person name="Chebbi M.A."/>
            <person name="Giraud I."/>
            <person name="Wattier R."/>
            <person name="Teixeira M."/>
            <person name="Gilbert C."/>
            <person name="Rigaud T."/>
            <person name="Cordaux R."/>
        </authorList>
    </citation>
    <scope>NUCLEOTIDE SEQUENCE [LARGE SCALE GENOMIC DNA]</scope>
    <source>
        <strain evidence="1 2">Ou3-Ou53</strain>
    </source>
</reference>
<proteinExistence type="predicted"/>
<dbReference type="EMBL" id="SBJO01000030">
    <property type="protein sequence ID" value="KAF9764266.1"/>
    <property type="molecule type" value="Genomic_DNA"/>
</dbReference>
<organism evidence="1 2">
    <name type="scientific">Nosema granulosis</name>
    <dbReference type="NCBI Taxonomy" id="83296"/>
    <lineage>
        <taxon>Eukaryota</taxon>
        <taxon>Fungi</taxon>
        <taxon>Fungi incertae sedis</taxon>
        <taxon>Microsporidia</taxon>
        <taxon>Nosematidae</taxon>
        <taxon>Nosema</taxon>
    </lineage>
</organism>
<keyword evidence="2" id="KW-1185">Reference proteome</keyword>
<comment type="caution">
    <text evidence="1">The sequence shown here is derived from an EMBL/GenBank/DDBJ whole genome shotgun (WGS) entry which is preliminary data.</text>
</comment>
<protein>
    <submittedName>
        <fullName evidence="1">Uncharacterized protein</fullName>
    </submittedName>
</protein>
<gene>
    <name evidence="1" type="ORF">NGRA_0700</name>
</gene>
<dbReference type="Proteomes" id="UP000740883">
    <property type="component" value="Unassembled WGS sequence"/>
</dbReference>
<evidence type="ECO:0000313" key="2">
    <source>
        <dbReference type="Proteomes" id="UP000740883"/>
    </source>
</evidence>
<dbReference type="AlphaFoldDB" id="A0A9P6GZV8"/>